<protein>
    <recommendedName>
        <fullName evidence="8">Importin N-terminal domain-containing protein</fullName>
    </recommendedName>
</protein>
<dbReference type="GO" id="GO:0005049">
    <property type="term" value="F:nuclear export signal receptor activity"/>
    <property type="evidence" value="ECO:0007669"/>
    <property type="project" value="TreeGrafter"/>
</dbReference>
<keyword evidence="7" id="KW-0539">Nucleus</keyword>
<keyword evidence="4" id="KW-0813">Transport</keyword>
<evidence type="ECO:0000256" key="3">
    <source>
        <dbReference type="ARBA" id="ARBA00008669"/>
    </source>
</evidence>
<gene>
    <name evidence="9" type="ORF">SAPINGB_P002018</name>
</gene>
<dbReference type="Pfam" id="PF08506">
    <property type="entry name" value="Cse1"/>
    <property type="match status" value="1"/>
</dbReference>
<dbReference type="SUPFAM" id="SSF48371">
    <property type="entry name" value="ARM repeat"/>
    <property type="match status" value="1"/>
</dbReference>
<dbReference type="GO" id="GO:0031267">
    <property type="term" value="F:small GTPase binding"/>
    <property type="evidence" value="ECO:0007669"/>
    <property type="project" value="InterPro"/>
</dbReference>
<evidence type="ECO:0000313" key="9">
    <source>
        <dbReference type="EMBL" id="VVT48925.1"/>
    </source>
</evidence>
<dbReference type="Gene3D" id="1.25.10.10">
    <property type="entry name" value="Leucine-rich Repeat Variant"/>
    <property type="match status" value="1"/>
</dbReference>
<dbReference type="Pfam" id="PF03378">
    <property type="entry name" value="CAS_CSE1"/>
    <property type="match status" value="1"/>
</dbReference>
<comment type="similarity">
    <text evidence="3">Belongs to the XPO2/CSE1 family.</text>
</comment>
<dbReference type="RefSeq" id="XP_031852629.1">
    <property type="nucleotide sequence ID" value="XM_031996738.1"/>
</dbReference>
<dbReference type="AlphaFoldDB" id="A0A5E8BD04"/>
<dbReference type="SMART" id="SM00913">
    <property type="entry name" value="IBN_N"/>
    <property type="match status" value="1"/>
</dbReference>
<dbReference type="Pfam" id="PF03810">
    <property type="entry name" value="IBN_N"/>
    <property type="match status" value="1"/>
</dbReference>
<keyword evidence="5" id="KW-0963">Cytoplasm</keyword>
<name>A0A5E8BD04_9ASCO</name>
<dbReference type="GO" id="GO:0006606">
    <property type="term" value="P:protein import into nucleus"/>
    <property type="evidence" value="ECO:0007669"/>
    <property type="project" value="TreeGrafter"/>
</dbReference>
<comment type="subcellular location">
    <subcellularLocation>
        <location evidence="2">Cytoplasm</location>
    </subcellularLocation>
    <subcellularLocation>
        <location evidence="1">Nucleus</location>
    </subcellularLocation>
</comment>
<organism evidence="9 10">
    <name type="scientific">Magnusiomyces paraingens</name>
    <dbReference type="NCBI Taxonomy" id="2606893"/>
    <lineage>
        <taxon>Eukaryota</taxon>
        <taxon>Fungi</taxon>
        <taxon>Dikarya</taxon>
        <taxon>Ascomycota</taxon>
        <taxon>Saccharomycotina</taxon>
        <taxon>Dipodascomycetes</taxon>
        <taxon>Dipodascales</taxon>
        <taxon>Dipodascaceae</taxon>
        <taxon>Magnusiomyces</taxon>
    </lineage>
</organism>
<accession>A0A5E8BD04</accession>
<dbReference type="Proteomes" id="UP000398389">
    <property type="component" value="Unassembled WGS sequence"/>
</dbReference>
<dbReference type="GO" id="GO:0005829">
    <property type="term" value="C:cytosol"/>
    <property type="evidence" value="ECO:0007669"/>
    <property type="project" value="TreeGrafter"/>
</dbReference>
<sequence length="964" mass="109003">MSISTSELAFIFDQSLDHKKAKEAELTLRQKETEPGFSIAILYVVANNEINISTRLAAALYFKNLIKRKWTDEDGNYLLPLKDVNEIKSAIVDFMIQLPQNLQVQIGESISAIAESDFPNRWEDLILNLVSKLTENAETNNGVLLVAHSIFKRWRPLFRSDDLFIEIKLVLSQFTVPFYSLLELVDKKIEENKNNKLELVNQLKSLDLLMKIFYDLNCQDLPEFFENNIVSLFEIVFKYLTYSNSIVSSDDEDEAGPLEKMKASICEILKLYTVKYEEEFQNLLPKFVEATWTLLTTTGTQPKYDLLISKALSFLTSVAANPRHSSMFSSDEILQNIIRSIILPNVTLQESDEEMFEDDPIEFTRRDLEGSDSDTKRRAATDFLRELNGKNESQVTNAVMTYVNEFLNNYNTNREEWKRKDTAIYLFSAIAVKGAITSSGVTNTNSLIDVVGFFNQNIQNDLIDPSVNPILKVDAIKYIHTFRNQISKEQLISSFVQLSNFLLSEEYVVYTYAAITIEKILIMRNPEDQKTFMFGKTDIAPAAKDLLSNLFKLILRGTTPEKLAENEFLMKCVFRILITAKESTSSYSLELLSQVIVILEEISKNPSNPHFSHYTFEVIGAIIKYSAPLIGASAIESLVFAPFMRLLSQDISEYVPYTFQLLAQLLNFYPESQSLSQNYIHLIKPLLSPAVWELRGNIPGLVSLLQAILCHGSKDVIESGNLEAFLGVFQKLIASKANEVYAFTLLQYIIYNIPPSYLDPYLKQIGILIMTRLSKSVTDKLISHIALTVYFVAAAEKEGLGPDYIIKMFDIVQPNVFGSIFAKFILPTTTKIHLVRDRRIAAIGLTKIITECQAFITGSYNNIWPSSLIVLIDLLKTDLAAPMDESPVLDINSDENLAFGSTYSQLTTAVIPPINPAPSVTSDPKRFFFSQVKRFDSLVNGQITVMISNLPNNVRTDLASIGFV</sequence>
<evidence type="ECO:0000256" key="4">
    <source>
        <dbReference type="ARBA" id="ARBA00022448"/>
    </source>
</evidence>
<keyword evidence="6" id="KW-0653">Protein transport</keyword>
<dbReference type="InterPro" id="IPR013713">
    <property type="entry name" value="XPO2_central"/>
</dbReference>
<evidence type="ECO:0000256" key="6">
    <source>
        <dbReference type="ARBA" id="ARBA00022927"/>
    </source>
</evidence>
<keyword evidence="10" id="KW-1185">Reference proteome</keyword>
<evidence type="ECO:0000313" key="10">
    <source>
        <dbReference type="Proteomes" id="UP000398389"/>
    </source>
</evidence>
<dbReference type="PANTHER" id="PTHR10997:SF8">
    <property type="entry name" value="EXPORTIN-2"/>
    <property type="match status" value="1"/>
</dbReference>
<dbReference type="GeneID" id="43580838"/>
<evidence type="ECO:0000256" key="7">
    <source>
        <dbReference type="ARBA" id="ARBA00023242"/>
    </source>
</evidence>
<dbReference type="GO" id="GO:0005635">
    <property type="term" value="C:nuclear envelope"/>
    <property type="evidence" value="ECO:0007669"/>
    <property type="project" value="TreeGrafter"/>
</dbReference>
<feature type="domain" description="Importin N-terminal" evidence="8">
    <location>
        <begin position="24"/>
        <end position="97"/>
    </location>
</feature>
<dbReference type="InterPro" id="IPR016024">
    <property type="entry name" value="ARM-type_fold"/>
</dbReference>
<evidence type="ECO:0000256" key="5">
    <source>
        <dbReference type="ARBA" id="ARBA00022490"/>
    </source>
</evidence>
<evidence type="ECO:0000256" key="2">
    <source>
        <dbReference type="ARBA" id="ARBA00004496"/>
    </source>
</evidence>
<dbReference type="InterPro" id="IPR011989">
    <property type="entry name" value="ARM-like"/>
</dbReference>
<dbReference type="InterPro" id="IPR001494">
    <property type="entry name" value="Importin-beta_N"/>
</dbReference>
<dbReference type="EMBL" id="CABVLU010000002">
    <property type="protein sequence ID" value="VVT48925.1"/>
    <property type="molecule type" value="Genomic_DNA"/>
</dbReference>
<evidence type="ECO:0000259" key="8">
    <source>
        <dbReference type="PROSITE" id="PS50166"/>
    </source>
</evidence>
<proteinExistence type="inferred from homology"/>
<dbReference type="OrthoDB" id="3268246at2759"/>
<reference evidence="9 10" key="1">
    <citation type="submission" date="2019-09" db="EMBL/GenBank/DDBJ databases">
        <authorList>
            <person name="Brejova B."/>
        </authorList>
    </citation>
    <scope>NUCLEOTIDE SEQUENCE [LARGE SCALE GENOMIC DNA]</scope>
</reference>
<dbReference type="PROSITE" id="PS50166">
    <property type="entry name" value="IMPORTIN_B_NT"/>
    <property type="match status" value="1"/>
</dbReference>
<dbReference type="PANTHER" id="PTHR10997">
    <property type="entry name" value="IMPORTIN-7, 8, 11"/>
    <property type="match status" value="1"/>
</dbReference>
<dbReference type="GO" id="GO:0006611">
    <property type="term" value="P:protein export from nucleus"/>
    <property type="evidence" value="ECO:0007669"/>
    <property type="project" value="TreeGrafter"/>
</dbReference>
<evidence type="ECO:0000256" key="1">
    <source>
        <dbReference type="ARBA" id="ARBA00004123"/>
    </source>
</evidence>
<dbReference type="InterPro" id="IPR005043">
    <property type="entry name" value="XPO2_C"/>
</dbReference>